<organism evidence="1 2">
    <name type="scientific">Oceanisphaera sediminis</name>
    <dbReference type="NCBI Taxonomy" id="981381"/>
    <lineage>
        <taxon>Bacteria</taxon>
        <taxon>Pseudomonadati</taxon>
        <taxon>Pseudomonadota</taxon>
        <taxon>Gammaproteobacteria</taxon>
        <taxon>Aeromonadales</taxon>
        <taxon>Aeromonadaceae</taxon>
        <taxon>Oceanisphaera</taxon>
    </lineage>
</organism>
<protein>
    <recommendedName>
        <fullName evidence="3">NTP pyrophosphohydrolase MazG putative catalytic core domain-containing protein</fullName>
    </recommendedName>
</protein>
<evidence type="ECO:0008006" key="3">
    <source>
        <dbReference type="Google" id="ProtNLM"/>
    </source>
</evidence>
<evidence type="ECO:0000313" key="1">
    <source>
        <dbReference type="EMBL" id="GAA3721338.1"/>
    </source>
</evidence>
<comment type="caution">
    <text evidence="1">The sequence shown here is derived from an EMBL/GenBank/DDBJ whole genome shotgun (WGS) entry which is preliminary data.</text>
</comment>
<dbReference type="Proteomes" id="UP001501479">
    <property type="component" value="Unassembled WGS sequence"/>
</dbReference>
<dbReference type="Gene3D" id="1.10.287.1080">
    <property type="entry name" value="MazG-like"/>
    <property type="match status" value="1"/>
</dbReference>
<dbReference type="CDD" id="cd11542">
    <property type="entry name" value="NTP-PPase_u5"/>
    <property type="match status" value="1"/>
</dbReference>
<dbReference type="SUPFAM" id="SSF101386">
    <property type="entry name" value="all-alpha NTP pyrophosphatases"/>
    <property type="match status" value="1"/>
</dbReference>
<sequence>MNNNIKVNGAIESICDHILESHSFHLPPGGITPEEALAGIIQAQHLCHGLAKTGGWWNDISTGEPLQRNKGELLMLIVSEVAEAMEGERKGLMDDKLPHRPMAEVELADAMIRILDYAGGYGYDVAGALVEKLAYNMSRADHKPENRAAANGKKF</sequence>
<gene>
    <name evidence="1" type="ORF">GCM10022421_32430</name>
</gene>
<keyword evidence="2" id="KW-1185">Reference proteome</keyword>
<dbReference type="EMBL" id="BAABDS010000046">
    <property type="protein sequence ID" value="GAA3721338.1"/>
    <property type="molecule type" value="Genomic_DNA"/>
</dbReference>
<proteinExistence type="predicted"/>
<dbReference type="RefSeq" id="WP_344965812.1">
    <property type="nucleotide sequence ID" value="NZ_BAABDS010000046.1"/>
</dbReference>
<evidence type="ECO:0000313" key="2">
    <source>
        <dbReference type="Proteomes" id="UP001501479"/>
    </source>
</evidence>
<reference evidence="2" key="1">
    <citation type="journal article" date="2019" name="Int. J. Syst. Evol. Microbiol.">
        <title>The Global Catalogue of Microorganisms (GCM) 10K type strain sequencing project: providing services to taxonomists for standard genome sequencing and annotation.</title>
        <authorList>
            <consortium name="The Broad Institute Genomics Platform"/>
            <consortium name="The Broad Institute Genome Sequencing Center for Infectious Disease"/>
            <person name="Wu L."/>
            <person name="Ma J."/>
        </authorList>
    </citation>
    <scope>NUCLEOTIDE SEQUENCE [LARGE SCALE GENOMIC DNA]</scope>
    <source>
        <strain evidence="2">JCM 17329</strain>
    </source>
</reference>
<accession>A0ABP7EQF2</accession>
<name>A0ABP7EQF2_9GAMM</name>